<feature type="transmembrane region" description="Helical" evidence="1">
    <location>
        <begin position="21"/>
        <end position="40"/>
    </location>
</feature>
<evidence type="ECO:0000313" key="2">
    <source>
        <dbReference type="EMBL" id="GAA3377945.1"/>
    </source>
</evidence>
<proteinExistence type="predicted"/>
<gene>
    <name evidence="2" type="ORF">GCM10020367_55610</name>
</gene>
<dbReference type="EMBL" id="BAAAYL010000001">
    <property type="protein sequence ID" value="GAA3377945.1"/>
    <property type="molecule type" value="Genomic_DNA"/>
</dbReference>
<comment type="caution">
    <text evidence="2">The sequence shown here is derived from an EMBL/GenBank/DDBJ whole genome shotgun (WGS) entry which is preliminary data.</text>
</comment>
<reference evidence="3" key="1">
    <citation type="journal article" date="2019" name="Int. J. Syst. Evol. Microbiol.">
        <title>The Global Catalogue of Microorganisms (GCM) 10K type strain sequencing project: providing services to taxonomists for standard genome sequencing and annotation.</title>
        <authorList>
            <consortium name="The Broad Institute Genomics Platform"/>
            <consortium name="The Broad Institute Genome Sequencing Center for Infectious Disease"/>
            <person name="Wu L."/>
            <person name="Ma J."/>
        </authorList>
    </citation>
    <scope>NUCLEOTIDE SEQUENCE [LARGE SCALE GENOMIC DNA]</scope>
    <source>
        <strain evidence="3">JCM 9651</strain>
    </source>
</reference>
<dbReference type="Proteomes" id="UP001499990">
    <property type="component" value="Unassembled WGS sequence"/>
</dbReference>
<protein>
    <submittedName>
        <fullName evidence="2">Uncharacterized protein</fullName>
    </submittedName>
</protein>
<accession>A0ABP6SJ94</accession>
<keyword evidence="1" id="KW-0472">Membrane</keyword>
<feature type="transmembrane region" description="Helical" evidence="1">
    <location>
        <begin position="46"/>
        <end position="66"/>
    </location>
</feature>
<sequence>MPSMSDQQQGQDEAGRTPRQAGIAAFVTGLVVTLGFFAFFPGLPHVIDWGAILLSLAVGGIARWACRAWLTKRSADRL</sequence>
<keyword evidence="3" id="KW-1185">Reference proteome</keyword>
<evidence type="ECO:0000313" key="3">
    <source>
        <dbReference type="Proteomes" id="UP001499990"/>
    </source>
</evidence>
<keyword evidence="1" id="KW-1133">Transmembrane helix</keyword>
<keyword evidence="1" id="KW-0812">Transmembrane</keyword>
<evidence type="ECO:0000256" key="1">
    <source>
        <dbReference type="SAM" id="Phobius"/>
    </source>
</evidence>
<name>A0ABP6SJ94_9ACTN</name>
<organism evidence="2 3">
    <name type="scientific">Streptomyces sannanensis</name>
    <dbReference type="NCBI Taxonomy" id="285536"/>
    <lineage>
        <taxon>Bacteria</taxon>
        <taxon>Bacillati</taxon>
        <taxon>Actinomycetota</taxon>
        <taxon>Actinomycetes</taxon>
        <taxon>Kitasatosporales</taxon>
        <taxon>Streptomycetaceae</taxon>
        <taxon>Streptomyces</taxon>
    </lineage>
</organism>